<comment type="caution">
    <text evidence="11">The sequence shown here is derived from an EMBL/GenBank/DDBJ whole genome shotgun (WGS) entry which is preliminary data.</text>
</comment>
<proteinExistence type="inferred from homology"/>
<dbReference type="AlphaFoldDB" id="A0A656Z8K8"/>
<evidence type="ECO:0000256" key="2">
    <source>
        <dbReference type="ARBA" id="ARBA00010004"/>
    </source>
</evidence>
<keyword evidence="8" id="KW-0653">Protein transport</keyword>
<dbReference type="InterPro" id="IPR053716">
    <property type="entry name" value="Flag_assembly_chemotaxis_eff"/>
</dbReference>
<protein>
    <recommendedName>
        <fullName evidence="3">Flagellar FliJ protein</fullName>
    </recommendedName>
</protein>
<reference evidence="11 12" key="1">
    <citation type="journal article" date="2016" name="ISME J.">
        <title>Integrated multi-omics analyses reveal the biochemical mechanisms and phylogenetic relevance of anaerobic androgen biodegradation in the environment.</title>
        <authorList>
            <person name="Yang F.C."/>
            <person name="Chen Y.L."/>
            <person name="Tang S.L."/>
            <person name="Yu C.P."/>
            <person name="Wang P.H."/>
            <person name="Ismail W."/>
            <person name="Wang C.H."/>
            <person name="Ding J.Y."/>
            <person name="Yang C.Y."/>
            <person name="Yang C.Y."/>
            <person name="Chiang Y.R."/>
        </authorList>
    </citation>
    <scope>NUCLEOTIDE SEQUENCE [LARGE SCALE GENOMIC DNA]</scope>
    <source>
        <strain evidence="11 12">DSM 13999</strain>
    </source>
</reference>
<evidence type="ECO:0000256" key="5">
    <source>
        <dbReference type="ARBA" id="ARBA00022475"/>
    </source>
</evidence>
<dbReference type="PANTHER" id="PTHR38786:SF1">
    <property type="entry name" value="FLAGELLAR FLIJ PROTEIN"/>
    <property type="match status" value="1"/>
</dbReference>
<dbReference type="GO" id="GO:0009288">
    <property type="term" value="C:bacterial-type flagellum"/>
    <property type="evidence" value="ECO:0007669"/>
    <property type="project" value="InterPro"/>
</dbReference>
<keyword evidence="5" id="KW-1003">Cell membrane</keyword>
<dbReference type="Pfam" id="PF02050">
    <property type="entry name" value="FliJ"/>
    <property type="match status" value="1"/>
</dbReference>
<evidence type="ECO:0000256" key="3">
    <source>
        <dbReference type="ARBA" id="ARBA00020392"/>
    </source>
</evidence>
<dbReference type="InterPro" id="IPR012823">
    <property type="entry name" value="Flagell_FliJ"/>
</dbReference>
<dbReference type="GO" id="GO:0044781">
    <property type="term" value="P:bacterial-type flagellum organization"/>
    <property type="evidence" value="ECO:0007669"/>
    <property type="project" value="UniProtKB-KW"/>
</dbReference>
<dbReference type="Proteomes" id="UP000243416">
    <property type="component" value="Unassembled WGS sequence"/>
</dbReference>
<evidence type="ECO:0000256" key="1">
    <source>
        <dbReference type="ARBA" id="ARBA00004413"/>
    </source>
</evidence>
<organism evidence="11 12">
    <name type="scientific">Sterolibacterium denitrificans</name>
    <dbReference type="NCBI Taxonomy" id="157592"/>
    <lineage>
        <taxon>Bacteria</taxon>
        <taxon>Pseudomonadati</taxon>
        <taxon>Pseudomonadota</taxon>
        <taxon>Betaproteobacteria</taxon>
        <taxon>Nitrosomonadales</taxon>
        <taxon>Sterolibacteriaceae</taxon>
        <taxon>Sterolibacterium</taxon>
    </lineage>
</organism>
<keyword evidence="12" id="KW-1185">Reference proteome</keyword>
<accession>A0A656Z8K8</accession>
<dbReference type="RefSeq" id="WP_067170007.1">
    <property type="nucleotide sequence ID" value="NZ_LFZK01000001.1"/>
</dbReference>
<comment type="subcellular location">
    <subcellularLocation>
        <location evidence="1">Cell membrane</location>
        <topology evidence="1">Peripheral membrane protein</topology>
        <orientation evidence="1">Cytoplasmic side</orientation>
    </subcellularLocation>
</comment>
<keyword evidence="7" id="KW-1005">Bacterial flagellum biogenesis</keyword>
<dbReference type="NCBIfam" id="TIGR02473">
    <property type="entry name" value="flagell_FliJ"/>
    <property type="match status" value="1"/>
</dbReference>
<dbReference type="InterPro" id="IPR018006">
    <property type="entry name" value="Flag_FliJ_proteobac"/>
</dbReference>
<dbReference type="GO" id="GO:0006935">
    <property type="term" value="P:chemotaxis"/>
    <property type="evidence" value="ECO:0007669"/>
    <property type="project" value="UniProtKB-KW"/>
</dbReference>
<name>A0A656Z8K8_9PROT</name>
<gene>
    <name evidence="11" type="ORF">ACY05_01865</name>
</gene>
<evidence type="ECO:0000313" key="11">
    <source>
        <dbReference type="EMBL" id="KYC29304.1"/>
    </source>
</evidence>
<evidence type="ECO:0000256" key="4">
    <source>
        <dbReference type="ARBA" id="ARBA00022448"/>
    </source>
</evidence>
<dbReference type="PIRSF" id="PIRSF019404">
    <property type="entry name" value="FliJ"/>
    <property type="match status" value="1"/>
</dbReference>
<sequence>MTKPFPLQTLLDLSRQRMDEAARKLGELLAGEQEASTRLALLQQYRAEYHGRFVAEARNGIGRDTLNNYQTFLQRLDEAILQAQMMVTQSKQRTVQGQQEWLDKRGRVQAYDTLSTRHQVREQRIENRKEQKLLDEHAARKHQTTKEGSPS</sequence>
<comment type="similarity">
    <text evidence="2">Belongs to the FliJ family.</text>
</comment>
<dbReference type="GO" id="GO:0015031">
    <property type="term" value="P:protein transport"/>
    <property type="evidence" value="ECO:0007669"/>
    <property type="project" value="UniProtKB-KW"/>
</dbReference>
<dbReference type="GO" id="GO:0005886">
    <property type="term" value="C:plasma membrane"/>
    <property type="evidence" value="ECO:0007669"/>
    <property type="project" value="UniProtKB-SubCell"/>
</dbReference>
<keyword evidence="6" id="KW-0145">Chemotaxis</keyword>
<evidence type="ECO:0000256" key="7">
    <source>
        <dbReference type="ARBA" id="ARBA00022795"/>
    </source>
</evidence>
<dbReference type="PANTHER" id="PTHR38786">
    <property type="entry name" value="FLAGELLAR FLIJ PROTEIN"/>
    <property type="match status" value="1"/>
</dbReference>
<dbReference type="InterPro" id="IPR052570">
    <property type="entry name" value="FliJ"/>
</dbReference>
<keyword evidence="11" id="KW-0969">Cilium</keyword>
<evidence type="ECO:0000256" key="10">
    <source>
        <dbReference type="ARBA" id="ARBA00023225"/>
    </source>
</evidence>
<dbReference type="EMBL" id="LFZK01000001">
    <property type="protein sequence ID" value="KYC29304.1"/>
    <property type="molecule type" value="Genomic_DNA"/>
</dbReference>
<keyword evidence="11" id="KW-0282">Flagellum</keyword>
<dbReference type="OrthoDB" id="6465096at2"/>
<dbReference type="PRINTS" id="PR01004">
    <property type="entry name" value="FLGFLIJ"/>
</dbReference>
<evidence type="ECO:0000256" key="8">
    <source>
        <dbReference type="ARBA" id="ARBA00022927"/>
    </source>
</evidence>
<keyword evidence="9" id="KW-0472">Membrane</keyword>
<evidence type="ECO:0000256" key="6">
    <source>
        <dbReference type="ARBA" id="ARBA00022500"/>
    </source>
</evidence>
<keyword evidence="11" id="KW-0966">Cell projection</keyword>
<keyword evidence="10" id="KW-1006">Bacterial flagellum protein export</keyword>
<dbReference type="GO" id="GO:0003774">
    <property type="term" value="F:cytoskeletal motor activity"/>
    <property type="evidence" value="ECO:0007669"/>
    <property type="project" value="InterPro"/>
</dbReference>
<keyword evidence="4" id="KW-0813">Transport</keyword>
<evidence type="ECO:0000313" key="12">
    <source>
        <dbReference type="Proteomes" id="UP000243416"/>
    </source>
</evidence>
<evidence type="ECO:0000256" key="9">
    <source>
        <dbReference type="ARBA" id="ARBA00023136"/>
    </source>
</evidence>
<dbReference type="Gene3D" id="1.10.287.1700">
    <property type="match status" value="1"/>
</dbReference>
<dbReference type="GO" id="GO:0071973">
    <property type="term" value="P:bacterial-type flagellum-dependent cell motility"/>
    <property type="evidence" value="ECO:0007669"/>
    <property type="project" value="InterPro"/>
</dbReference>